<dbReference type="HOGENOM" id="CLU_1751630_0_0_1"/>
<proteinExistence type="predicted"/>
<name>B4R5R2_DROSI</name>
<evidence type="ECO:0000256" key="1">
    <source>
        <dbReference type="SAM" id="MobiDB-lite"/>
    </source>
</evidence>
<gene>
    <name evidence="2" type="primary">Dsim\GD15760</name>
    <name evidence="2" type="ORF">Dsim_GD15760</name>
</gene>
<evidence type="ECO:0000313" key="3">
    <source>
        <dbReference type="Proteomes" id="UP000000304"/>
    </source>
</evidence>
<reference evidence="2 3" key="1">
    <citation type="journal article" date="2007" name="Nature">
        <title>Evolution of genes and genomes on the Drosophila phylogeny.</title>
        <authorList>
            <consortium name="Drosophila 12 Genomes Consortium"/>
            <person name="Clark A.G."/>
            <person name="Eisen M.B."/>
            <person name="Smith D.R."/>
            <person name="Bergman C.M."/>
            <person name="Oliver B."/>
            <person name="Markow T.A."/>
            <person name="Kaufman T.C."/>
            <person name="Kellis M."/>
            <person name="Gelbart W."/>
            <person name="Iyer V.N."/>
            <person name="Pollard D.A."/>
            <person name="Sackton T.B."/>
            <person name="Larracuente A.M."/>
            <person name="Singh N.D."/>
            <person name="Abad J.P."/>
            <person name="Abt D.N."/>
            <person name="Adryan B."/>
            <person name="Aguade M."/>
            <person name="Akashi H."/>
            <person name="Anderson W.W."/>
            <person name="Aquadro C.F."/>
            <person name="Ardell D.H."/>
            <person name="Arguello R."/>
            <person name="Artieri C.G."/>
            <person name="Barbash D.A."/>
            <person name="Barker D."/>
            <person name="Barsanti P."/>
            <person name="Batterham P."/>
            <person name="Batzoglou S."/>
            <person name="Begun D."/>
            <person name="Bhutkar A."/>
            <person name="Blanco E."/>
            <person name="Bosak S.A."/>
            <person name="Bradley R.K."/>
            <person name="Brand A.D."/>
            <person name="Brent M.R."/>
            <person name="Brooks A.N."/>
            <person name="Brown R.H."/>
            <person name="Butlin R.K."/>
            <person name="Caggese C."/>
            <person name="Calvi B.R."/>
            <person name="Bernardo de Carvalho A."/>
            <person name="Caspi A."/>
            <person name="Castrezana S."/>
            <person name="Celniker S.E."/>
            <person name="Chang J.L."/>
            <person name="Chapple C."/>
            <person name="Chatterji S."/>
            <person name="Chinwalla A."/>
            <person name="Civetta A."/>
            <person name="Clifton S.W."/>
            <person name="Comeron J.M."/>
            <person name="Costello J.C."/>
            <person name="Coyne J.A."/>
            <person name="Daub J."/>
            <person name="David R.G."/>
            <person name="Delcher A.L."/>
            <person name="Delehaunty K."/>
            <person name="Do C.B."/>
            <person name="Ebling H."/>
            <person name="Edwards K."/>
            <person name="Eickbush T."/>
            <person name="Evans J.D."/>
            <person name="Filipski A."/>
            <person name="Findeiss S."/>
            <person name="Freyhult E."/>
            <person name="Fulton L."/>
            <person name="Fulton R."/>
            <person name="Garcia A.C."/>
            <person name="Gardiner A."/>
            <person name="Garfield D.A."/>
            <person name="Garvin B.E."/>
            <person name="Gibson G."/>
            <person name="Gilbert D."/>
            <person name="Gnerre S."/>
            <person name="Godfrey J."/>
            <person name="Good R."/>
            <person name="Gotea V."/>
            <person name="Gravely B."/>
            <person name="Greenberg A.J."/>
            <person name="Griffiths-Jones S."/>
            <person name="Gross S."/>
            <person name="Guigo R."/>
            <person name="Gustafson E.A."/>
            <person name="Haerty W."/>
            <person name="Hahn M.W."/>
            <person name="Halligan D.L."/>
            <person name="Halpern A.L."/>
            <person name="Halter G.M."/>
            <person name="Han M.V."/>
            <person name="Heger A."/>
            <person name="Hillier L."/>
            <person name="Hinrichs A.S."/>
            <person name="Holmes I."/>
            <person name="Hoskins R.A."/>
            <person name="Hubisz M.J."/>
            <person name="Hultmark D."/>
            <person name="Huntley M.A."/>
            <person name="Jaffe D.B."/>
            <person name="Jagadeeshan S."/>
            <person name="Jeck W.R."/>
            <person name="Johnson J."/>
            <person name="Jones C.D."/>
            <person name="Jordan W.C."/>
            <person name="Karpen G.H."/>
            <person name="Kataoka E."/>
            <person name="Keightley P.D."/>
            <person name="Kheradpour P."/>
            <person name="Kirkness E.F."/>
            <person name="Koerich L.B."/>
            <person name="Kristiansen K."/>
            <person name="Kudrna D."/>
            <person name="Kulathinal R.J."/>
            <person name="Kumar S."/>
            <person name="Kwok R."/>
            <person name="Lander E."/>
            <person name="Langley C.H."/>
            <person name="Lapoint R."/>
            <person name="Lazzaro B.P."/>
            <person name="Lee S.J."/>
            <person name="Levesque L."/>
            <person name="Li R."/>
            <person name="Lin C.F."/>
            <person name="Lin M.F."/>
            <person name="Lindblad-Toh K."/>
            <person name="Llopart A."/>
            <person name="Long M."/>
            <person name="Low L."/>
            <person name="Lozovsky E."/>
            <person name="Lu J."/>
            <person name="Luo M."/>
            <person name="Machado C.A."/>
            <person name="Makalowski W."/>
            <person name="Marzo M."/>
            <person name="Matsuda M."/>
            <person name="Matzkin L."/>
            <person name="McAllister B."/>
            <person name="McBride C.S."/>
            <person name="McKernan B."/>
            <person name="McKernan K."/>
            <person name="Mendez-Lago M."/>
            <person name="Minx P."/>
            <person name="Mollenhauer M.U."/>
            <person name="Montooth K."/>
            <person name="Mount S.M."/>
            <person name="Mu X."/>
            <person name="Myers E."/>
            <person name="Negre B."/>
            <person name="Newfeld S."/>
            <person name="Nielsen R."/>
            <person name="Noor M.A."/>
            <person name="O'Grady P."/>
            <person name="Pachter L."/>
            <person name="Papaceit M."/>
            <person name="Parisi M.J."/>
            <person name="Parisi M."/>
            <person name="Parts L."/>
            <person name="Pedersen J.S."/>
            <person name="Pesole G."/>
            <person name="Phillippy A.M."/>
            <person name="Ponting C.P."/>
            <person name="Pop M."/>
            <person name="Porcelli D."/>
            <person name="Powell J.R."/>
            <person name="Prohaska S."/>
            <person name="Pruitt K."/>
            <person name="Puig M."/>
            <person name="Quesneville H."/>
            <person name="Ram K.R."/>
            <person name="Rand D."/>
            <person name="Rasmussen M.D."/>
            <person name="Reed L.K."/>
            <person name="Reenan R."/>
            <person name="Reily A."/>
            <person name="Remington K.A."/>
            <person name="Rieger T.T."/>
            <person name="Ritchie M.G."/>
            <person name="Robin C."/>
            <person name="Rogers Y.H."/>
            <person name="Rohde C."/>
            <person name="Rozas J."/>
            <person name="Rubenfield M.J."/>
            <person name="Ruiz A."/>
            <person name="Russo S."/>
            <person name="Salzberg S.L."/>
            <person name="Sanchez-Gracia A."/>
            <person name="Saranga D.J."/>
            <person name="Sato H."/>
            <person name="Schaeffer S.W."/>
            <person name="Schatz M.C."/>
            <person name="Schlenke T."/>
            <person name="Schwartz R."/>
            <person name="Segarra C."/>
            <person name="Singh R.S."/>
            <person name="Sirot L."/>
            <person name="Sirota M."/>
            <person name="Sisneros N.B."/>
            <person name="Smith C.D."/>
            <person name="Smith T.F."/>
            <person name="Spieth J."/>
            <person name="Stage D.E."/>
            <person name="Stark A."/>
            <person name="Stephan W."/>
            <person name="Strausberg R.L."/>
            <person name="Strempel S."/>
            <person name="Sturgill D."/>
            <person name="Sutton G."/>
            <person name="Sutton G.G."/>
            <person name="Tao W."/>
            <person name="Teichmann S."/>
            <person name="Tobari Y.N."/>
            <person name="Tomimura Y."/>
            <person name="Tsolas J.M."/>
            <person name="Valente V.L."/>
            <person name="Venter E."/>
            <person name="Venter J.C."/>
            <person name="Vicario S."/>
            <person name="Vieira F.G."/>
            <person name="Vilella A.J."/>
            <person name="Villasante A."/>
            <person name="Walenz B."/>
            <person name="Wang J."/>
            <person name="Wasserman M."/>
            <person name="Watts T."/>
            <person name="Wilson D."/>
            <person name="Wilson R.K."/>
            <person name="Wing R.A."/>
            <person name="Wolfner M.F."/>
            <person name="Wong A."/>
            <person name="Wong G.K."/>
            <person name="Wu C.I."/>
            <person name="Wu G."/>
            <person name="Yamamoto D."/>
            <person name="Yang H.P."/>
            <person name="Yang S.P."/>
            <person name="Yorke J.A."/>
            <person name="Yoshida K."/>
            <person name="Zdobnov E."/>
            <person name="Zhang P."/>
            <person name="Zhang Y."/>
            <person name="Zimin A.V."/>
            <person name="Baldwin J."/>
            <person name="Abdouelleil A."/>
            <person name="Abdulkadir J."/>
            <person name="Abebe A."/>
            <person name="Abera B."/>
            <person name="Abreu J."/>
            <person name="Acer S.C."/>
            <person name="Aftuck L."/>
            <person name="Alexander A."/>
            <person name="An P."/>
            <person name="Anderson E."/>
            <person name="Anderson S."/>
            <person name="Arachi H."/>
            <person name="Azer M."/>
            <person name="Bachantsang P."/>
            <person name="Barry A."/>
            <person name="Bayul T."/>
            <person name="Berlin A."/>
            <person name="Bessette D."/>
            <person name="Bloom T."/>
            <person name="Blye J."/>
            <person name="Boguslavskiy L."/>
            <person name="Bonnet C."/>
            <person name="Boukhgalter B."/>
            <person name="Bourzgui I."/>
            <person name="Brown A."/>
            <person name="Cahill P."/>
            <person name="Channer S."/>
            <person name="Cheshatsang Y."/>
            <person name="Chuda L."/>
            <person name="Citroen M."/>
            <person name="Collymore A."/>
            <person name="Cooke P."/>
            <person name="Costello M."/>
            <person name="D'Aco K."/>
            <person name="Daza R."/>
            <person name="De Haan G."/>
            <person name="DeGray S."/>
            <person name="DeMaso C."/>
            <person name="Dhargay N."/>
            <person name="Dooley K."/>
            <person name="Dooley E."/>
            <person name="Doricent M."/>
            <person name="Dorje P."/>
            <person name="Dorjee K."/>
            <person name="Dupes A."/>
            <person name="Elong R."/>
            <person name="Falk J."/>
            <person name="Farina A."/>
            <person name="Faro S."/>
            <person name="Ferguson D."/>
            <person name="Fisher S."/>
            <person name="Foley C.D."/>
            <person name="Franke A."/>
            <person name="Friedrich D."/>
            <person name="Gadbois L."/>
            <person name="Gearin G."/>
            <person name="Gearin C.R."/>
            <person name="Giannoukos G."/>
            <person name="Goode T."/>
            <person name="Graham J."/>
            <person name="Grandbois E."/>
            <person name="Grewal S."/>
            <person name="Gyaltsen K."/>
            <person name="Hafez N."/>
            <person name="Hagos B."/>
            <person name="Hall J."/>
            <person name="Henson C."/>
            <person name="Hollinger A."/>
            <person name="Honan T."/>
            <person name="Huard M.D."/>
            <person name="Hughes L."/>
            <person name="Hurhula B."/>
            <person name="Husby M.E."/>
            <person name="Kamat A."/>
            <person name="Kanga B."/>
            <person name="Kashin S."/>
            <person name="Khazanovich D."/>
            <person name="Kisner P."/>
            <person name="Lance K."/>
            <person name="Lara M."/>
            <person name="Lee W."/>
            <person name="Lennon N."/>
            <person name="Letendre F."/>
            <person name="LeVine R."/>
            <person name="Lipovsky A."/>
            <person name="Liu X."/>
            <person name="Liu J."/>
            <person name="Liu S."/>
            <person name="Lokyitsang T."/>
            <person name="Lokyitsang Y."/>
            <person name="Lubonja R."/>
            <person name="Lui A."/>
            <person name="MacDonald P."/>
            <person name="Magnisalis V."/>
            <person name="Maru K."/>
            <person name="Matthews C."/>
            <person name="McCusker W."/>
            <person name="McDonough S."/>
            <person name="Mehta T."/>
            <person name="Meldrim J."/>
            <person name="Meneus L."/>
            <person name="Mihai O."/>
            <person name="Mihalev A."/>
            <person name="Mihova T."/>
            <person name="Mittelman R."/>
            <person name="Mlenga V."/>
            <person name="Montmayeur A."/>
            <person name="Mulrain L."/>
            <person name="Navidi A."/>
            <person name="Naylor J."/>
            <person name="Negash T."/>
            <person name="Nguyen T."/>
            <person name="Nguyen N."/>
            <person name="Nicol R."/>
            <person name="Norbu C."/>
            <person name="Norbu N."/>
            <person name="Novod N."/>
            <person name="O'Neill B."/>
            <person name="Osman S."/>
            <person name="Markiewicz E."/>
            <person name="Oyono O.L."/>
            <person name="Patti C."/>
            <person name="Phunkhang P."/>
            <person name="Pierre F."/>
            <person name="Priest M."/>
            <person name="Raghuraman S."/>
            <person name="Rege F."/>
            <person name="Reyes R."/>
            <person name="Rise C."/>
            <person name="Rogov P."/>
            <person name="Ross K."/>
            <person name="Ryan E."/>
            <person name="Settipalli S."/>
            <person name="Shea T."/>
            <person name="Sherpa N."/>
            <person name="Shi L."/>
            <person name="Shih D."/>
            <person name="Sparrow T."/>
            <person name="Spaulding J."/>
            <person name="Stalker J."/>
            <person name="Stange-Thomann N."/>
            <person name="Stavropoulos S."/>
            <person name="Stone C."/>
            <person name="Strader C."/>
            <person name="Tesfaye S."/>
            <person name="Thomson T."/>
            <person name="Thoulutsang Y."/>
            <person name="Thoulutsang D."/>
            <person name="Topham K."/>
            <person name="Topping I."/>
            <person name="Tsamla T."/>
            <person name="Vassiliev H."/>
            <person name="Vo A."/>
            <person name="Wangchuk T."/>
            <person name="Wangdi T."/>
            <person name="Weiand M."/>
            <person name="Wilkinson J."/>
            <person name="Wilson A."/>
            <person name="Yadav S."/>
            <person name="Young G."/>
            <person name="Yu Q."/>
            <person name="Zembek L."/>
            <person name="Zhong D."/>
            <person name="Zimmer A."/>
            <person name="Zwirko Z."/>
            <person name="Jaffe D.B."/>
            <person name="Alvarez P."/>
            <person name="Brockman W."/>
            <person name="Butler J."/>
            <person name="Chin C."/>
            <person name="Gnerre S."/>
            <person name="Grabherr M."/>
            <person name="Kleber M."/>
            <person name="Mauceli E."/>
            <person name="MacCallum I."/>
        </authorList>
    </citation>
    <scope>NUCLEOTIDE SEQUENCE [LARGE SCALE GENOMIC DNA]</scope>
    <source>
        <strain evidence="3">white501</strain>
    </source>
</reference>
<protein>
    <submittedName>
        <fullName evidence="2">GD15760</fullName>
    </submittedName>
</protein>
<dbReference type="EMBL" id="CM000366">
    <property type="protein sequence ID" value="EDX18062.1"/>
    <property type="molecule type" value="Genomic_DNA"/>
</dbReference>
<keyword evidence="3" id="KW-1185">Reference proteome</keyword>
<dbReference type="Proteomes" id="UP000000304">
    <property type="component" value="Chromosome X"/>
</dbReference>
<feature type="region of interest" description="Disordered" evidence="1">
    <location>
        <begin position="1"/>
        <end position="55"/>
    </location>
</feature>
<sequence>MEAMETASEDDGVDGTVGLAIPREEKRALPGTPKGSPEGEGGHTGKPGKTGKLAGTSRTKFSFCLILFNGMTRSSRHYHYHLARLRSLSKRRPQSTKRAKKIQNRDIVVEHGEVEMEVEIFGGVGRGGGVGGGGGGGGAFEWSRQLPAD</sequence>
<accession>B4R5R2</accession>
<organism evidence="2 3">
    <name type="scientific">Drosophila simulans</name>
    <name type="common">Fruit fly</name>
    <dbReference type="NCBI Taxonomy" id="7240"/>
    <lineage>
        <taxon>Eukaryota</taxon>
        <taxon>Metazoa</taxon>
        <taxon>Ecdysozoa</taxon>
        <taxon>Arthropoda</taxon>
        <taxon>Hexapoda</taxon>
        <taxon>Insecta</taxon>
        <taxon>Pterygota</taxon>
        <taxon>Neoptera</taxon>
        <taxon>Endopterygota</taxon>
        <taxon>Diptera</taxon>
        <taxon>Brachycera</taxon>
        <taxon>Muscomorpha</taxon>
        <taxon>Ephydroidea</taxon>
        <taxon>Drosophilidae</taxon>
        <taxon>Drosophila</taxon>
        <taxon>Sophophora</taxon>
    </lineage>
</organism>
<evidence type="ECO:0000313" key="2">
    <source>
        <dbReference type="EMBL" id="EDX18062.1"/>
    </source>
</evidence>
<dbReference type="AlphaFoldDB" id="B4R5R2"/>